<accession>A0A099LRM5</accession>
<proteinExistence type="predicted"/>
<gene>
    <name evidence="1" type="ORF">EA26_01960</name>
</gene>
<protein>
    <submittedName>
        <fullName evidence="1">Glycosyltransferase 52 family protein</fullName>
    </submittedName>
</protein>
<dbReference type="AlphaFoldDB" id="A0A099LRM5"/>
<dbReference type="STRING" id="29495.EA26_01960"/>
<dbReference type="Proteomes" id="UP000029994">
    <property type="component" value="Unassembled WGS sequence"/>
</dbReference>
<dbReference type="EMBL" id="JMCG01000001">
    <property type="protein sequence ID" value="KGK10141.1"/>
    <property type="molecule type" value="Genomic_DNA"/>
</dbReference>
<dbReference type="RefSeq" id="WP_039422799.1">
    <property type="nucleotide sequence ID" value="NZ_CP061845.1"/>
</dbReference>
<organism evidence="1 2">
    <name type="scientific">Vibrio navarrensis</name>
    <dbReference type="NCBI Taxonomy" id="29495"/>
    <lineage>
        <taxon>Bacteria</taxon>
        <taxon>Pseudomonadati</taxon>
        <taxon>Pseudomonadota</taxon>
        <taxon>Gammaproteobacteria</taxon>
        <taxon>Vibrionales</taxon>
        <taxon>Vibrionaceae</taxon>
        <taxon>Vibrio</taxon>
    </lineage>
</organism>
<comment type="caution">
    <text evidence="1">The sequence shown here is derived from an EMBL/GenBank/DDBJ whole genome shotgun (WGS) entry which is preliminary data.</text>
</comment>
<name>A0A099LRM5_9VIBR</name>
<keyword evidence="2" id="KW-1185">Reference proteome</keyword>
<reference evidence="1 2" key="1">
    <citation type="submission" date="2014-04" db="EMBL/GenBank/DDBJ databases">
        <title>Genome sequencing of Vibrio navarrensis strains.</title>
        <authorList>
            <person name="Gladney L.M."/>
            <person name="Katz L.S."/>
            <person name="Marino-Ramirez L."/>
            <person name="Jordan I.K."/>
        </authorList>
    </citation>
    <scope>NUCLEOTIDE SEQUENCE [LARGE SCALE GENOMIC DNA]</scope>
    <source>
        <strain evidence="1 2">ATCC 51183</strain>
    </source>
</reference>
<dbReference type="GeneID" id="43681975"/>
<sequence length="337" mass="39395">MNVFLVTSPFQYICACEAKAHYKTKENILILVNQESEPGITQQNKLVNFSEWDCVITIGRTSRSKQVPSVIRKIRKMAHGRVIDHFFHAEYNAWRTKLILRNLDIVKEVYFDDGTLTINEYEEVIRPKTCYYRPRLMPDLMTRLRGCQPVGKMPQSTNLELFTIFDIPSPIHHIERNTFEHLKSQYNLESLYDPNAPIGFIGQGAIGHKRRKTIASYIKEVSYFQKKLNKPILYFPHRTESEEVRNKILALDNVTYHHSELPLEIELIDKRIHLSALVGILSTVQYTSLILYPNMPIFNLENNNLNQDYNLDEHVKQRESRIANLFTRCGIENITIE</sequence>
<dbReference type="GO" id="GO:0016740">
    <property type="term" value="F:transferase activity"/>
    <property type="evidence" value="ECO:0007669"/>
    <property type="project" value="UniProtKB-KW"/>
</dbReference>
<dbReference type="eggNOG" id="ENOG503389G">
    <property type="taxonomic scope" value="Bacteria"/>
</dbReference>
<evidence type="ECO:0000313" key="1">
    <source>
        <dbReference type="EMBL" id="KGK10141.1"/>
    </source>
</evidence>
<keyword evidence="1" id="KW-0808">Transferase</keyword>
<evidence type="ECO:0000313" key="2">
    <source>
        <dbReference type="Proteomes" id="UP000029994"/>
    </source>
</evidence>